<sequence length="130" mass="15033">MSKLEADQIGQELRAEAVRCRRSDQTRAAKRSSAKKKIRSVDQLERISSGKFSSGNQIAVEQLKQLRAESKNEIARAKLRRSKQLRAVQRRTKQLRAEQRRTEQIRAGQLRGSIVKISQRSKMEQHRPDL</sequence>
<feature type="compositionally biased region" description="Basic and acidic residues" evidence="1">
    <location>
        <begin position="18"/>
        <end position="27"/>
    </location>
</feature>
<keyword evidence="3" id="KW-1185">Reference proteome</keyword>
<evidence type="ECO:0000256" key="1">
    <source>
        <dbReference type="SAM" id="MobiDB-lite"/>
    </source>
</evidence>
<organism evidence="2 3">
    <name type="scientific">Dorcoceras hygrometricum</name>
    <dbReference type="NCBI Taxonomy" id="472368"/>
    <lineage>
        <taxon>Eukaryota</taxon>
        <taxon>Viridiplantae</taxon>
        <taxon>Streptophyta</taxon>
        <taxon>Embryophyta</taxon>
        <taxon>Tracheophyta</taxon>
        <taxon>Spermatophyta</taxon>
        <taxon>Magnoliopsida</taxon>
        <taxon>eudicotyledons</taxon>
        <taxon>Gunneridae</taxon>
        <taxon>Pentapetalae</taxon>
        <taxon>asterids</taxon>
        <taxon>lamiids</taxon>
        <taxon>Lamiales</taxon>
        <taxon>Gesneriaceae</taxon>
        <taxon>Didymocarpoideae</taxon>
        <taxon>Trichosporeae</taxon>
        <taxon>Loxocarpinae</taxon>
        <taxon>Dorcoceras</taxon>
    </lineage>
</organism>
<evidence type="ECO:0000313" key="3">
    <source>
        <dbReference type="Proteomes" id="UP000250235"/>
    </source>
</evidence>
<feature type="region of interest" description="Disordered" evidence="1">
    <location>
        <begin position="18"/>
        <end position="42"/>
    </location>
</feature>
<dbReference type="EMBL" id="KQ995683">
    <property type="protein sequence ID" value="KZV46285.1"/>
    <property type="molecule type" value="Genomic_DNA"/>
</dbReference>
<feature type="region of interest" description="Disordered" evidence="1">
    <location>
        <begin position="84"/>
        <end position="103"/>
    </location>
</feature>
<accession>A0A2Z7CJ03</accession>
<feature type="compositionally biased region" description="Basic residues" evidence="1">
    <location>
        <begin position="84"/>
        <end position="94"/>
    </location>
</feature>
<evidence type="ECO:0000313" key="2">
    <source>
        <dbReference type="EMBL" id="KZV46285.1"/>
    </source>
</evidence>
<feature type="compositionally biased region" description="Basic residues" evidence="1">
    <location>
        <begin position="28"/>
        <end position="38"/>
    </location>
</feature>
<dbReference type="Proteomes" id="UP000250235">
    <property type="component" value="Unassembled WGS sequence"/>
</dbReference>
<reference evidence="2 3" key="1">
    <citation type="journal article" date="2015" name="Proc. Natl. Acad. Sci. U.S.A.">
        <title>The resurrection genome of Boea hygrometrica: A blueprint for survival of dehydration.</title>
        <authorList>
            <person name="Xiao L."/>
            <person name="Yang G."/>
            <person name="Zhang L."/>
            <person name="Yang X."/>
            <person name="Zhao S."/>
            <person name="Ji Z."/>
            <person name="Zhou Q."/>
            <person name="Hu M."/>
            <person name="Wang Y."/>
            <person name="Chen M."/>
            <person name="Xu Y."/>
            <person name="Jin H."/>
            <person name="Xiao X."/>
            <person name="Hu G."/>
            <person name="Bao F."/>
            <person name="Hu Y."/>
            <person name="Wan P."/>
            <person name="Li L."/>
            <person name="Deng X."/>
            <person name="Kuang T."/>
            <person name="Xiang C."/>
            <person name="Zhu J.K."/>
            <person name="Oliver M.J."/>
            <person name="He Y."/>
        </authorList>
    </citation>
    <scope>NUCLEOTIDE SEQUENCE [LARGE SCALE GENOMIC DNA]</scope>
    <source>
        <strain evidence="3">cv. XS01</strain>
    </source>
</reference>
<dbReference type="AlphaFoldDB" id="A0A2Z7CJ03"/>
<name>A0A2Z7CJ03_9LAMI</name>
<protein>
    <submittedName>
        <fullName evidence="2">Uncharacterized protein</fullName>
    </submittedName>
</protein>
<proteinExistence type="predicted"/>
<gene>
    <name evidence="2" type="ORF">F511_19610</name>
</gene>